<dbReference type="InterPro" id="IPR001128">
    <property type="entry name" value="Cyt_P450"/>
</dbReference>
<dbReference type="EnsemblPlants" id="Kaladp0630s0056.1.v1.1">
    <property type="protein sequence ID" value="Kaladp0630s0056.1.v1.1"/>
    <property type="gene ID" value="Kaladp0630s0056.v1.1"/>
</dbReference>
<comment type="similarity">
    <text evidence="2">Belongs to the cytochrome P450 family.</text>
</comment>
<keyword evidence="9" id="KW-0503">Monooxygenase</keyword>
<reference evidence="11" key="1">
    <citation type="submission" date="2021-01" db="UniProtKB">
        <authorList>
            <consortium name="EnsemblPlants"/>
        </authorList>
    </citation>
    <scope>IDENTIFICATION</scope>
</reference>
<keyword evidence="12" id="KW-1185">Reference proteome</keyword>
<dbReference type="GO" id="GO:0004497">
    <property type="term" value="F:monooxygenase activity"/>
    <property type="evidence" value="ECO:0007669"/>
    <property type="project" value="UniProtKB-KW"/>
</dbReference>
<keyword evidence="6" id="KW-1133">Transmembrane helix</keyword>
<evidence type="ECO:0000256" key="4">
    <source>
        <dbReference type="ARBA" id="ARBA00022692"/>
    </source>
</evidence>
<keyword evidence="10" id="KW-0472">Membrane</keyword>
<evidence type="ECO:0000256" key="9">
    <source>
        <dbReference type="ARBA" id="ARBA00023033"/>
    </source>
</evidence>
<organism evidence="11 12">
    <name type="scientific">Kalanchoe fedtschenkoi</name>
    <name type="common">Lavender scallops</name>
    <name type="synonym">South American air plant</name>
    <dbReference type="NCBI Taxonomy" id="63787"/>
    <lineage>
        <taxon>Eukaryota</taxon>
        <taxon>Viridiplantae</taxon>
        <taxon>Streptophyta</taxon>
        <taxon>Embryophyta</taxon>
        <taxon>Tracheophyta</taxon>
        <taxon>Spermatophyta</taxon>
        <taxon>Magnoliopsida</taxon>
        <taxon>eudicotyledons</taxon>
        <taxon>Gunneridae</taxon>
        <taxon>Pentapetalae</taxon>
        <taxon>Saxifragales</taxon>
        <taxon>Crassulaceae</taxon>
        <taxon>Kalanchoe</taxon>
    </lineage>
</organism>
<dbReference type="AlphaFoldDB" id="A0A7N0VFI4"/>
<keyword evidence="5" id="KW-0479">Metal-binding</keyword>
<evidence type="ECO:0008006" key="13">
    <source>
        <dbReference type="Google" id="ProtNLM"/>
    </source>
</evidence>
<dbReference type="Gramene" id="Kaladp0630s0056.1.v1.1">
    <property type="protein sequence ID" value="Kaladp0630s0056.1.v1.1"/>
    <property type="gene ID" value="Kaladp0630s0056.v1.1"/>
</dbReference>
<evidence type="ECO:0000313" key="12">
    <source>
        <dbReference type="Proteomes" id="UP000594263"/>
    </source>
</evidence>
<dbReference type="Proteomes" id="UP000594263">
    <property type="component" value="Unplaced"/>
</dbReference>
<accession>A0A7N0VFI4</accession>
<protein>
    <recommendedName>
        <fullName evidence="13">Cytochrome P450</fullName>
    </recommendedName>
</protein>
<dbReference type="GO" id="GO:0016020">
    <property type="term" value="C:membrane"/>
    <property type="evidence" value="ECO:0007669"/>
    <property type="project" value="UniProtKB-SubCell"/>
</dbReference>
<keyword evidence="7" id="KW-0560">Oxidoreductase</keyword>
<evidence type="ECO:0000256" key="1">
    <source>
        <dbReference type="ARBA" id="ARBA00004370"/>
    </source>
</evidence>
<dbReference type="SUPFAM" id="SSF48264">
    <property type="entry name" value="Cytochrome P450"/>
    <property type="match status" value="1"/>
</dbReference>
<dbReference type="GO" id="GO:0016705">
    <property type="term" value="F:oxidoreductase activity, acting on paired donors, with incorporation or reduction of molecular oxygen"/>
    <property type="evidence" value="ECO:0007669"/>
    <property type="project" value="InterPro"/>
</dbReference>
<evidence type="ECO:0000256" key="5">
    <source>
        <dbReference type="ARBA" id="ARBA00022723"/>
    </source>
</evidence>
<dbReference type="PANTHER" id="PTHR24282">
    <property type="entry name" value="CYTOCHROME P450 FAMILY MEMBER"/>
    <property type="match status" value="1"/>
</dbReference>
<dbReference type="InterPro" id="IPR036396">
    <property type="entry name" value="Cyt_P450_sf"/>
</dbReference>
<proteinExistence type="inferred from homology"/>
<name>A0A7N0VFI4_KALFE</name>
<evidence type="ECO:0000256" key="6">
    <source>
        <dbReference type="ARBA" id="ARBA00022989"/>
    </source>
</evidence>
<dbReference type="OMA" id="EECELFH"/>
<evidence type="ECO:0000256" key="2">
    <source>
        <dbReference type="ARBA" id="ARBA00010617"/>
    </source>
</evidence>
<evidence type="ECO:0000256" key="8">
    <source>
        <dbReference type="ARBA" id="ARBA00023004"/>
    </source>
</evidence>
<dbReference type="Gene3D" id="1.10.630.10">
    <property type="entry name" value="Cytochrome P450"/>
    <property type="match status" value="2"/>
</dbReference>
<dbReference type="PANTHER" id="PTHR24282:SF255">
    <property type="entry name" value="CYTOCHROME P450 72A11-RELATED"/>
    <property type="match status" value="1"/>
</dbReference>
<dbReference type="GO" id="GO:0020037">
    <property type="term" value="F:heme binding"/>
    <property type="evidence" value="ECO:0007669"/>
    <property type="project" value="InterPro"/>
</dbReference>
<keyword evidence="3" id="KW-0349">Heme</keyword>
<dbReference type="Pfam" id="PF00067">
    <property type="entry name" value="p450"/>
    <property type="match status" value="1"/>
</dbReference>
<dbReference type="GO" id="GO:0005506">
    <property type="term" value="F:iron ion binding"/>
    <property type="evidence" value="ECO:0007669"/>
    <property type="project" value="InterPro"/>
</dbReference>
<dbReference type="InterPro" id="IPR050665">
    <property type="entry name" value="Cytochrome_P450_Monooxygen"/>
</dbReference>
<keyword evidence="4" id="KW-0812">Transmembrane</keyword>
<evidence type="ECO:0000313" key="11">
    <source>
        <dbReference type="EnsemblPlants" id="Kaladp0630s0056.1.v1.1"/>
    </source>
</evidence>
<comment type="subcellular location">
    <subcellularLocation>
        <location evidence="1">Membrane</location>
    </subcellularLocation>
</comment>
<evidence type="ECO:0000256" key="10">
    <source>
        <dbReference type="ARBA" id="ARBA00023136"/>
    </source>
</evidence>
<sequence length="158" mass="17852">MTEGKGATNDLLGLLLESNLNAMKENKHEKDVGMSLEDVTEECKLFYFAGQETTSSLLVWTMILLSQYQGWQKRARDEVLQEDVIRNLKLPAGVRVTVPILSIQRDPKLWGEDANEFKPDRFSEGASNATKGQVKFIPFSFLLTLMLLTQESLSNHSM</sequence>
<keyword evidence="8" id="KW-0408">Iron</keyword>
<evidence type="ECO:0000256" key="3">
    <source>
        <dbReference type="ARBA" id="ARBA00022617"/>
    </source>
</evidence>
<evidence type="ECO:0000256" key="7">
    <source>
        <dbReference type="ARBA" id="ARBA00023002"/>
    </source>
</evidence>